<protein>
    <submittedName>
        <fullName evidence="1">Antitoxin MazE family protein</fullName>
    </submittedName>
</protein>
<evidence type="ECO:0000313" key="1">
    <source>
        <dbReference type="EMBL" id="QQR38127.1"/>
    </source>
</evidence>
<name>A0ABX7C5V6_9HYPH</name>
<dbReference type="Pfam" id="PF11455">
    <property type="entry name" value="MazE-like"/>
    <property type="match status" value="1"/>
</dbReference>
<dbReference type="EMBL" id="CP068046">
    <property type="protein sequence ID" value="QQR38127.1"/>
    <property type="molecule type" value="Genomic_DNA"/>
</dbReference>
<dbReference type="Proteomes" id="UP000595857">
    <property type="component" value="Chromosome"/>
</dbReference>
<reference evidence="1 2" key="1">
    <citation type="submission" date="2021-01" db="EMBL/GenBank/DDBJ databases">
        <title>Genome seq and assembly of Devosia sp. LEGU1.</title>
        <authorList>
            <person name="Chhetri G."/>
        </authorList>
    </citation>
    <scope>NUCLEOTIDE SEQUENCE [LARGE SCALE GENOMIC DNA]</scope>
    <source>
        <strain evidence="1 2">LEGU1</strain>
    </source>
</reference>
<accession>A0ABX7C5V6</accession>
<dbReference type="RefSeq" id="WP_201630047.1">
    <property type="nucleotide sequence ID" value="NZ_CP068046.1"/>
</dbReference>
<organism evidence="1 2">
    <name type="scientific">Devosia rhizoryzae</name>
    <dbReference type="NCBI Taxonomy" id="2774137"/>
    <lineage>
        <taxon>Bacteria</taxon>
        <taxon>Pseudomonadati</taxon>
        <taxon>Pseudomonadota</taxon>
        <taxon>Alphaproteobacteria</taxon>
        <taxon>Hyphomicrobiales</taxon>
        <taxon>Devosiaceae</taxon>
        <taxon>Devosia</taxon>
    </lineage>
</organism>
<proteinExistence type="predicted"/>
<gene>
    <name evidence="1" type="ORF">JI748_10015</name>
</gene>
<dbReference type="InterPro" id="IPR021558">
    <property type="entry name" value="MazE-like"/>
</dbReference>
<evidence type="ECO:0000313" key="2">
    <source>
        <dbReference type="Proteomes" id="UP000595857"/>
    </source>
</evidence>
<sequence length="77" mass="8685">MSQVAKRYTKAEEAAMRAAGLRPVTIWVPDVTRPGFAEESARQSRLAAEADRQDPTIDSFLEAAWREMDEEISRSET</sequence>
<keyword evidence="2" id="KW-1185">Reference proteome</keyword>